<evidence type="ECO:0000256" key="2">
    <source>
        <dbReference type="ARBA" id="ARBA00022670"/>
    </source>
</evidence>
<dbReference type="SUPFAM" id="SSF54001">
    <property type="entry name" value="Cysteine proteinases"/>
    <property type="match status" value="1"/>
</dbReference>
<evidence type="ECO:0008006" key="9">
    <source>
        <dbReference type="Google" id="ProtNLM"/>
    </source>
</evidence>
<keyword evidence="3" id="KW-0378">Hydrolase</keyword>
<dbReference type="EMBL" id="JAUHHV010000007">
    <property type="protein sequence ID" value="KAK1419513.1"/>
    <property type="molecule type" value="Genomic_DNA"/>
</dbReference>
<dbReference type="Pfam" id="PF13960">
    <property type="entry name" value="DUF4218"/>
    <property type="match status" value="1"/>
</dbReference>
<organism evidence="7 8">
    <name type="scientific">Tagetes erecta</name>
    <name type="common">African marigold</name>
    <dbReference type="NCBI Taxonomy" id="13708"/>
    <lineage>
        <taxon>Eukaryota</taxon>
        <taxon>Viridiplantae</taxon>
        <taxon>Streptophyta</taxon>
        <taxon>Embryophyta</taxon>
        <taxon>Tracheophyta</taxon>
        <taxon>Spermatophyta</taxon>
        <taxon>Magnoliopsida</taxon>
        <taxon>eudicotyledons</taxon>
        <taxon>Gunneridae</taxon>
        <taxon>Pentapetalae</taxon>
        <taxon>asterids</taxon>
        <taxon>campanulids</taxon>
        <taxon>Asterales</taxon>
        <taxon>Asteraceae</taxon>
        <taxon>Asteroideae</taxon>
        <taxon>Heliantheae alliance</taxon>
        <taxon>Tageteae</taxon>
        <taxon>Tagetes</taxon>
    </lineage>
</organism>
<dbReference type="Proteomes" id="UP001229421">
    <property type="component" value="Unassembled WGS sequence"/>
</dbReference>
<accession>A0AAD8KDB2</accession>
<feature type="domain" description="Ubiquitin-like protease family profile" evidence="4">
    <location>
        <begin position="688"/>
        <end position="775"/>
    </location>
</feature>
<evidence type="ECO:0000259" key="6">
    <source>
        <dbReference type="Pfam" id="PF26133"/>
    </source>
</evidence>
<dbReference type="Pfam" id="PF02902">
    <property type="entry name" value="Peptidase_C48"/>
    <property type="match status" value="1"/>
</dbReference>
<evidence type="ECO:0000313" key="8">
    <source>
        <dbReference type="Proteomes" id="UP001229421"/>
    </source>
</evidence>
<evidence type="ECO:0000256" key="1">
    <source>
        <dbReference type="ARBA" id="ARBA00005234"/>
    </source>
</evidence>
<comment type="caution">
    <text evidence="7">The sequence shown here is derived from an EMBL/GenBank/DDBJ whole genome shotgun (WGS) entry which is preliminary data.</text>
</comment>
<proteinExistence type="inferred from homology"/>
<dbReference type="GO" id="GO:0008234">
    <property type="term" value="F:cysteine-type peptidase activity"/>
    <property type="evidence" value="ECO:0007669"/>
    <property type="project" value="InterPro"/>
</dbReference>
<dbReference type="PANTHER" id="PTHR33018:SF35">
    <property type="entry name" value="ULP1 PROTEASE FAMILY CATALYTIC DOMAIN, PAPAIN-LIKE CYSTEINE PEPTIDASE SUPERFAMILY"/>
    <property type="match status" value="1"/>
</dbReference>
<dbReference type="Gene3D" id="3.40.395.10">
    <property type="entry name" value="Adenoviral Proteinase, Chain A"/>
    <property type="match status" value="1"/>
</dbReference>
<evidence type="ECO:0000259" key="4">
    <source>
        <dbReference type="Pfam" id="PF02902"/>
    </source>
</evidence>
<dbReference type="InterPro" id="IPR038765">
    <property type="entry name" value="Papain-like_cys_pep_sf"/>
</dbReference>
<dbReference type="Pfam" id="PF26133">
    <property type="entry name" value="DUF8039"/>
    <property type="match status" value="1"/>
</dbReference>
<keyword evidence="2" id="KW-0645">Protease</keyword>
<comment type="similarity">
    <text evidence="1">Belongs to the peptidase C48 family.</text>
</comment>
<feature type="domain" description="DUF4218" evidence="5">
    <location>
        <begin position="2"/>
        <end position="41"/>
    </location>
</feature>
<protein>
    <recommendedName>
        <fullName evidence="9">Ubiquitin-like protease family profile domain-containing protein</fullName>
    </recommendedName>
</protein>
<reference evidence="7" key="1">
    <citation type="journal article" date="2023" name="bioRxiv">
        <title>Improved chromosome-level genome assembly for marigold (Tagetes erecta).</title>
        <authorList>
            <person name="Jiang F."/>
            <person name="Yuan L."/>
            <person name="Wang S."/>
            <person name="Wang H."/>
            <person name="Xu D."/>
            <person name="Wang A."/>
            <person name="Fan W."/>
        </authorList>
    </citation>
    <scope>NUCLEOTIDE SEQUENCE</scope>
    <source>
        <strain evidence="7">WSJ</strain>
        <tissue evidence="7">Leaf</tissue>
    </source>
</reference>
<evidence type="ECO:0000256" key="3">
    <source>
        <dbReference type="ARBA" id="ARBA00022801"/>
    </source>
</evidence>
<evidence type="ECO:0000259" key="5">
    <source>
        <dbReference type="Pfam" id="PF13960"/>
    </source>
</evidence>
<dbReference type="InterPro" id="IPR025452">
    <property type="entry name" value="DUF4218"/>
</dbReference>
<dbReference type="PANTHER" id="PTHR33018">
    <property type="entry name" value="OS10G0338966 PROTEIN-RELATED"/>
    <property type="match status" value="1"/>
</dbReference>
<dbReference type="InterPro" id="IPR003653">
    <property type="entry name" value="Peptidase_C48_C"/>
</dbReference>
<dbReference type="GO" id="GO:0006508">
    <property type="term" value="P:proteolysis"/>
    <property type="evidence" value="ECO:0007669"/>
    <property type="project" value="UniProtKB-KW"/>
</dbReference>
<evidence type="ECO:0000313" key="7">
    <source>
        <dbReference type="EMBL" id="KAK1419513.1"/>
    </source>
</evidence>
<sequence length="841" mass="96608">MGFLKGYVRNRNRPEGSIIEGYTSEEVTEFCTGYLEGVKSIGVPKSRHAGRLAGVGVVGAKLFDPSDDNLQLAHFVILFPAISSCATDHRPPQFYTFVEEKMSNKRTRGIAKCNKIFTDPDKFTIKFNEKGVAIGENAGLFKSWIGIEFRKRIPYHQLATDIDKKVYDNVWEYIKYAKKGISPFEDHKHLDRSKWDSFVSKVQSEDFEEKSQKAQMSAKQNNDHSHLGRAGVVGLMKNWKCRWNDLLLRYPHLSFMQDERLQILTASKAEYNPVTKLFELGEHLLSKCALTGTLQEVNAKESEMNEVSTYGESRKDFITKIVGKGLQHGRCTWLVSTVIGATVGSPLRKKRKKTNEVERVREEVDTMQRGRYQAATAPHASSTVHLPEIKSVSKCDLIWPFYDECPDLVLAHGMVYPTTDMILHGNPMRGDYVKVHVDLVNEDYKKVLVPQYTRSDEVIDMESTLGTYIQWPRKAIKLLNTCSSRESIAQDHQPFQHFEGYRPMQVEDYRPAQFNDESLLNRMIQSTDHTEHVQFSNPNVNSNAIKDILGPHDTTNVPYPNANPNFHKDAKKIAQLLKEAEKRPKQIYTLAKQLARVSTLTRTIDVSSPSGMHREGFTDIIEVESMMQLCVNGMVDIGVLNWYTMYLYKFGRLLGFGQTAYFNPRMIELSLCNNNEALAISHIKDVMKHHDDKQFFMAPYLSGCHWTLIMIRRNLKDKKCYGFIIDSIRKGHTSSSYIITSLLERAVGRKISWQMVKCYQQVDKWECGYYVMKAMYDFVITCKEHLEFVNKFIIRKKITLEQGFNDKLKTKIMNSNCSFASDGKFLRWAVNCAEPENEVKK</sequence>
<dbReference type="InterPro" id="IPR058352">
    <property type="entry name" value="DUF8039"/>
</dbReference>
<feature type="domain" description="DUF8039" evidence="6">
    <location>
        <begin position="387"/>
        <end position="478"/>
    </location>
</feature>
<gene>
    <name evidence="7" type="ORF">QVD17_28685</name>
</gene>
<name>A0AAD8KDB2_TARER</name>
<keyword evidence="8" id="KW-1185">Reference proteome</keyword>
<dbReference type="AlphaFoldDB" id="A0AAD8KDB2"/>